<dbReference type="InterPro" id="IPR026171">
    <property type="entry name" value="FANCI"/>
</dbReference>
<feature type="domain" description="FANCI solenoid 4" evidence="2">
    <location>
        <begin position="11"/>
        <end position="86"/>
    </location>
</feature>
<proteinExistence type="predicted"/>
<name>A0A9P6R299_9FUNG</name>
<dbReference type="OrthoDB" id="195089at2759"/>
<protein>
    <recommendedName>
        <fullName evidence="2">FANCI solenoid 4 domain-containing protein</fullName>
    </recommendedName>
</protein>
<organism evidence="3 4">
    <name type="scientific">Dissophora globulifera</name>
    <dbReference type="NCBI Taxonomy" id="979702"/>
    <lineage>
        <taxon>Eukaryota</taxon>
        <taxon>Fungi</taxon>
        <taxon>Fungi incertae sedis</taxon>
        <taxon>Mucoromycota</taxon>
        <taxon>Mortierellomycotina</taxon>
        <taxon>Mortierellomycetes</taxon>
        <taxon>Mortierellales</taxon>
        <taxon>Mortierellaceae</taxon>
        <taxon>Dissophora</taxon>
    </lineage>
</organism>
<feature type="compositionally biased region" description="Acidic residues" evidence="1">
    <location>
        <begin position="305"/>
        <end position="339"/>
    </location>
</feature>
<dbReference type="GO" id="GO:0006281">
    <property type="term" value="P:DNA repair"/>
    <property type="evidence" value="ECO:0007669"/>
    <property type="project" value="InterPro"/>
</dbReference>
<feature type="domain" description="FANCI solenoid 4" evidence="2">
    <location>
        <begin position="123"/>
        <end position="265"/>
    </location>
</feature>
<dbReference type="Pfam" id="PF14678">
    <property type="entry name" value="FANCI_S4"/>
    <property type="match status" value="2"/>
</dbReference>
<evidence type="ECO:0000256" key="1">
    <source>
        <dbReference type="SAM" id="MobiDB-lite"/>
    </source>
</evidence>
<dbReference type="PANTHER" id="PTHR21818:SF0">
    <property type="entry name" value="FANCONI ANEMIA GROUP I PROTEIN"/>
    <property type="match status" value="1"/>
</dbReference>
<dbReference type="InterPro" id="IPR029314">
    <property type="entry name" value="FANCI_S4"/>
</dbReference>
<dbReference type="Proteomes" id="UP000738325">
    <property type="component" value="Unassembled WGS sequence"/>
</dbReference>
<evidence type="ECO:0000259" key="2">
    <source>
        <dbReference type="Pfam" id="PF14678"/>
    </source>
</evidence>
<feature type="region of interest" description="Disordered" evidence="1">
    <location>
        <begin position="1"/>
        <end position="25"/>
    </location>
</feature>
<keyword evidence="4" id="KW-1185">Reference proteome</keyword>
<feature type="compositionally biased region" description="Low complexity" evidence="1">
    <location>
        <begin position="1"/>
        <end position="21"/>
    </location>
</feature>
<accession>A0A9P6R299</accession>
<comment type="caution">
    <text evidence="3">The sequence shown here is derived from an EMBL/GenBank/DDBJ whole genome shotgun (WGS) entry which is preliminary data.</text>
</comment>
<feature type="compositionally biased region" description="Basic and acidic residues" evidence="1">
    <location>
        <begin position="285"/>
        <end position="301"/>
    </location>
</feature>
<feature type="compositionally biased region" description="Basic residues" evidence="1">
    <location>
        <begin position="343"/>
        <end position="352"/>
    </location>
</feature>
<dbReference type="EMBL" id="JAAAIP010000983">
    <property type="protein sequence ID" value="KAG0311005.1"/>
    <property type="molecule type" value="Genomic_DNA"/>
</dbReference>
<dbReference type="AlphaFoldDB" id="A0A9P6R299"/>
<feature type="compositionally biased region" description="Gly residues" evidence="1">
    <location>
        <begin position="190"/>
        <end position="205"/>
    </location>
</feature>
<sequence>MDSTSDASGSSSNNNNNNRSNATPKKSVQEFETEICWRVEICVWVLVRISQACINQLSSEHLIRVLQRCYKILTALTKYYLTPPTAAPLNLFASPSSSLASSAAAFRAGSSAATTSRKTAGGNNIRLPHGFLRVTQVAGLELSKHLYSFLSYFQMLDVEQKARAQERGGNKGGKKNGGGGGEKGKKDDGGGGVGRAEPFGGGGGAVKSRQKAKILRESKLIPTLIFGVEQYERYVIQLSKKAKVNLTQFMRRSTARDFRIQIQRLGDLGLEDRYEEEQQQLMMQRQEDQQQRQPREGDRDVAMMSDDDGVSYDHDNDMEDAHEDDMAQEEDGRDDLDDEMLVRSRKRVKHET</sequence>
<feature type="region of interest" description="Disordered" evidence="1">
    <location>
        <begin position="164"/>
        <end position="208"/>
    </location>
</feature>
<gene>
    <name evidence="3" type="ORF">BGZ99_010447</name>
</gene>
<feature type="region of interest" description="Disordered" evidence="1">
    <location>
        <begin position="278"/>
        <end position="352"/>
    </location>
</feature>
<reference evidence="3" key="1">
    <citation type="journal article" date="2020" name="Fungal Divers.">
        <title>Resolving the Mortierellaceae phylogeny through synthesis of multi-gene phylogenetics and phylogenomics.</title>
        <authorList>
            <person name="Vandepol N."/>
            <person name="Liber J."/>
            <person name="Desiro A."/>
            <person name="Na H."/>
            <person name="Kennedy M."/>
            <person name="Barry K."/>
            <person name="Grigoriev I.V."/>
            <person name="Miller A.N."/>
            <person name="O'Donnell K."/>
            <person name="Stajich J.E."/>
            <person name="Bonito G."/>
        </authorList>
    </citation>
    <scope>NUCLEOTIDE SEQUENCE</scope>
    <source>
        <strain evidence="3">REB-010B</strain>
    </source>
</reference>
<dbReference type="GO" id="GO:0070182">
    <property type="term" value="F:DNA polymerase binding"/>
    <property type="evidence" value="ECO:0007669"/>
    <property type="project" value="TreeGrafter"/>
</dbReference>
<evidence type="ECO:0000313" key="3">
    <source>
        <dbReference type="EMBL" id="KAG0311005.1"/>
    </source>
</evidence>
<evidence type="ECO:0000313" key="4">
    <source>
        <dbReference type="Proteomes" id="UP000738325"/>
    </source>
</evidence>
<dbReference type="PANTHER" id="PTHR21818">
    <property type="entry name" value="BC025462 PROTEIN"/>
    <property type="match status" value="1"/>
</dbReference>